<evidence type="ECO:0000256" key="5">
    <source>
        <dbReference type="ARBA" id="ARBA00022729"/>
    </source>
</evidence>
<dbReference type="InterPro" id="IPR005017">
    <property type="entry name" value="OMPP1/FadL/TodX"/>
</dbReference>
<keyword evidence="5 8" id="KW-0732">Signal</keyword>
<comment type="subcellular location">
    <subcellularLocation>
        <location evidence="1">Cell outer membrane</location>
        <topology evidence="1">Multi-pass membrane protein</topology>
    </subcellularLocation>
</comment>
<evidence type="ECO:0000313" key="9">
    <source>
        <dbReference type="EMBL" id="TVT77343.1"/>
    </source>
</evidence>
<keyword evidence="7" id="KW-0998">Cell outer membrane</keyword>
<comment type="similarity">
    <text evidence="2">Belongs to the OmpP1/FadL family.</text>
</comment>
<evidence type="ECO:0000256" key="4">
    <source>
        <dbReference type="ARBA" id="ARBA00022692"/>
    </source>
</evidence>
<accession>A0A558EWC5</accession>
<feature type="signal peptide" evidence="8">
    <location>
        <begin position="1"/>
        <end position="23"/>
    </location>
</feature>
<evidence type="ECO:0000256" key="2">
    <source>
        <dbReference type="ARBA" id="ARBA00008163"/>
    </source>
</evidence>
<dbReference type="Pfam" id="PF03349">
    <property type="entry name" value="Toluene_X"/>
    <property type="match status" value="1"/>
</dbReference>
<dbReference type="AlphaFoldDB" id="A0A558EWC5"/>
<proteinExistence type="inferred from homology"/>
<evidence type="ECO:0000256" key="8">
    <source>
        <dbReference type="SAM" id="SignalP"/>
    </source>
</evidence>
<dbReference type="Gene3D" id="2.40.160.60">
    <property type="entry name" value="Outer membrane protein transport protein (OMPP1/FadL/TodX)"/>
    <property type="match status" value="1"/>
</dbReference>
<evidence type="ECO:0000256" key="1">
    <source>
        <dbReference type="ARBA" id="ARBA00004571"/>
    </source>
</evidence>
<dbReference type="GO" id="GO:0009279">
    <property type="term" value="C:cell outer membrane"/>
    <property type="evidence" value="ECO:0007669"/>
    <property type="project" value="UniProtKB-SubCell"/>
</dbReference>
<evidence type="ECO:0000256" key="7">
    <source>
        <dbReference type="ARBA" id="ARBA00023237"/>
    </source>
</evidence>
<dbReference type="RefSeq" id="WP_005243374.1">
    <property type="nucleotide sequence ID" value="NZ_BGNT01000101.1"/>
</dbReference>
<dbReference type="GO" id="GO:0015483">
    <property type="term" value="F:long-chain fatty acid transporting porin activity"/>
    <property type="evidence" value="ECO:0007669"/>
    <property type="project" value="TreeGrafter"/>
</dbReference>
<dbReference type="PANTHER" id="PTHR35093">
    <property type="entry name" value="OUTER MEMBRANE PROTEIN NMB0088-RELATED"/>
    <property type="match status" value="1"/>
</dbReference>
<dbReference type="PANTHER" id="PTHR35093:SF8">
    <property type="entry name" value="OUTER MEMBRANE PROTEIN NMB0088-RELATED"/>
    <property type="match status" value="1"/>
</dbReference>
<organism evidence="9 10">
    <name type="scientific">Acinetobacter colistiniresistens</name>
    <dbReference type="NCBI Taxonomy" id="280145"/>
    <lineage>
        <taxon>Bacteria</taxon>
        <taxon>Pseudomonadati</taxon>
        <taxon>Pseudomonadota</taxon>
        <taxon>Gammaproteobacteria</taxon>
        <taxon>Moraxellales</taxon>
        <taxon>Moraxellaceae</taxon>
        <taxon>Acinetobacter</taxon>
    </lineage>
</organism>
<dbReference type="SUPFAM" id="SSF56935">
    <property type="entry name" value="Porins"/>
    <property type="match status" value="1"/>
</dbReference>
<reference evidence="9 10" key="1">
    <citation type="submission" date="2019-07" db="EMBL/GenBank/DDBJ databases">
        <title>Draft Genome Sequence of the first blaOXA-58-Harboring Acinetobacter colistiniresistens clinical isolate from Brazil.</title>
        <authorList>
            <person name="Favaro L.S."/>
            <person name="Paula-Petroli S.B."/>
            <person name="Moura C.F."/>
            <person name="Tognim M.C.B."/>
            <person name="Venancio E.J."/>
            <person name="Yamada-Ogatta S.F."/>
            <person name="Carrara-Marroni F.E."/>
        </authorList>
    </citation>
    <scope>NUCLEOTIDE SEQUENCE [LARGE SCALE GENOMIC DNA]</scope>
    <source>
        <strain evidence="9 10">DL</strain>
    </source>
</reference>
<keyword evidence="4" id="KW-0812">Transmembrane</keyword>
<dbReference type="EMBL" id="VMTP01000100">
    <property type="protein sequence ID" value="TVT77343.1"/>
    <property type="molecule type" value="Genomic_DNA"/>
</dbReference>
<evidence type="ECO:0000256" key="3">
    <source>
        <dbReference type="ARBA" id="ARBA00022452"/>
    </source>
</evidence>
<comment type="caution">
    <text evidence="9">The sequence shown here is derived from an EMBL/GenBank/DDBJ whole genome shotgun (WGS) entry which is preliminary data.</text>
</comment>
<dbReference type="Proteomes" id="UP000316981">
    <property type="component" value="Unassembled WGS sequence"/>
</dbReference>
<keyword evidence="3" id="KW-1134">Transmembrane beta strand</keyword>
<evidence type="ECO:0000313" key="10">
    <source>
        <dbReference type="Proteomes" id="UP000316981"/>
    </source>
</evidence>
<name>A0A558EWC5_9GAMM</name>
<feature type="chain" id="PRO_5022160370" evidence="8">
    <location>
        <begin position="24"/>
        <end position="418"/>
    </location>
</feature>
<protein>
    <submittedName>
        <fullName evidence="9">Transporter</fullName>
    </submittedName>
</protein>
<keyword evidence="6" id="KW-0472">Membrane</keyword>
<evidence type="ECO:0000256" key="6">
    <source>
        <dbReference type="ARBA" id="ARBA00023136"/>
    </source>
</evidence>
<sequence length="418" mass="45358">MVMNYRIKLVTLTLCLPVTSIFAAGLERTAQPISAFLQNHNYFEAGFSVVDPTISGRANNANGGGVISDMAESYYSVQMALKLQLNPHFSFGLIYDEPFGANVAFATSDPHRTDESGLFYSGRQNTKVEASAKNISFLAGYQPDENWNLFLGGAYQTFQTNIQVRGTAGGGTNALGHYNANLQEGGATGYIAGISYQIPRSASKATISYRSQITHQLATNEFGQSNILAIEDNNPEAAYFNERSKTKVITPQSVNLDLQTALAPQLIMLSSIRWVNWKQFSFRPAKFGDISEVLGKQGLAPDNPNGFDLLTYAKDQLSASIGLSYKMNQHWSANGSLLWDSGAGHPASSLGPTKGYWGAGLGVQYSPNNQYFIAGGMKYLKVGDADAQTASVFGTSKSIAKFENNHLLGYGLKIGYRF</sequence>
<gene>
    <name evidence="9" type="ORF">FPV60_19085</name>
</gene>